<comment type="caution">
    <text evidence="2">The sequence shown here is derived from an EMBL/GenBank/DDBJ whole genome shotgun (WGS) entry which is preliminary data.</text>
</comment>
<evidence type="ECO:0000313" key="3">
    <source>
        <dbReference type="Proteomes" id="UP000277671"/>
    </source>
</evidence>
<gene>
    <name evidence="2" type="ORF">BDK92_3021</name>
</gene>
<feature type="compositionally biased region" description="Acidic residues" evidence="1">
    <location>
        <begin position="66"/>
        <end position="90"/>
    </location>
</feature>
<dbReference type="AlphaFoldDB" id="A0A495JIR0"/>
<keyword evidence="3" id="KW-1185">Reference proteome</keyword>
<feature type="region of interest" description="Disordered" evidence="1">
    <location>
        <begin position="60"/>
        <end position="111"/>
    </location>
</feature>
<sequence>MGPGAQRPEPRLWITRQAVENPRTRVWICYAALLDELLLVVDFAAPDPLPPLPEPLLDAPLLEPPLPEEVEPADEVDVELPEPLPDEDSDLAGTELPPVELSDPFERESVR</sequence>
<name>A0A495JIR0_9ACTN</name>
<evidence type="ECO:0000256" key="1">
    <source>
        <dbReference type="SAM" id="MobiDB-lite"/>
    </source>
</evidence>
<reference evidence="2 3" key="1">
    <citation type="submission" date="2018-10" db="EMBL/GenBank/DDBJ databases">
        <title>Sequencing the genomes of 1000 actinobacteria strains.</title>
        <authorList>
            <person name="Klenk H.-P."/>
        </authorList>
    </citation>
    <scope>NUCLEOTIDE SEQUENCE [LARGE SCALE GENOMIC DNA]</scope>
    <source>
        <strain evidence="2 3">DSM 45175</strain>
    </source>
</reference>
<evidence type="ECO:0000313" key="2">
    <source>
        <dbReference type="EMBL" id="RKR88691.1"/>
    </source>
</evidence>
<accession>A0A495JIR0</accession>
<protein>
    <submittedName>
        <fullName evidence="2">Uncharacterized protein</fullName>
    </submittedName>
</protein>
<organism evidence="2 3">
    <name type="scientific">Micromonospora pisi</name>
    <dbReference type="NCBI Taxonomy" id="589240"/>
    <lineage>
        <taxon>Bacteria</taxon>
        <taxon>Bacillati</taxon>
        <taxon>Actinomycetota</taxon>
        <taxon>Actinomycetes</taxon>
        <taxon>Micromonosporales</taxon>
        <taxon>Micromonosporaceae</taxon>
        <taxon>Micromonospora</taxon>
    </lineage>
</organism>
<proteinExistence type="predicted"/>
<dbReference type="EMBL" id="RBKT01000001">
    <property type="protein sequence ID" value="RKR88691.1"/>
    <property type="molecule type" value="Genomic_DNA"/>
</dbReference>
<dbReference type="Proteomes" id="UP000277671">
    <property type="component" value="Unassembled WGS sequence"/>
</dbReference>